<sequence length="355" mass="38429">MYSENNSTNDILKRMRDGIPSDIDKSEGSFIYDSLLPAANEFQKAHIKLDNVARKLSIEALSGDELEQRIYEKTGIKRKEATKAHTTLNVIGNATIKAGDLFQTAGGIQFISIETKTIVTKGTISIEAVVPGISSNVPANQITVIPVVIPGIISVNNPSTTEGGYDAESDEELIKRYYERIRTPATSNNKAQYKNWAKEIEGVGDAKVYSLWNGDNTVKVVIIDSNKQPASTELVQAVQNYIDPGSKGLGDGAAAIGAFCTVASAVGKAINVCFTAVKDKNYTDEQRKINFENNLIDFLKNFAFVESSISYAKVGALILDTKGFLDYSNLTINGGTSNILIDDNEVAVKGVVTIE</sequence>
<evidence type="ECO:0000259" key="3">
    <source>
        <dbReference type="Pfam" id="PF26078"/>
    </source>
</evidence>
<dbReference type="Pfam" id="PF26079">
    <property type="entry name" value="Baseplate_J_C"/>
    <property type="match status" value="1"/>
</dbReference>
<dbReference type="Pfam" id="PF04865">
    <property type="entry name" value="Baseplate_J"/>
    <property type="match status" value="1"/>
</dbReference>
<evidence type="ECO:0000313" key="6">
    <source>
        <dbReference type="Proteomes" id="UP000622687"/>
    </source>
</evidence>
<dbReference type="RefSeq" id="WP_211143166.1">
    <property type="nucleotide sequence ID" value="NZ_JAEEGB010000015.1"/>
</dbReference>
<dbReference type="EMBL" id="JAEEGB010000015">
    <property type="protein sequence ID" value="MBI6873738.1"/>
    <property type="molecule type" value="Genomic_DNA"/>
</dbReference>
<feature type="domain" description="Baseplate J-like central" evidence="3">
    <location>
        <begin position="186"/>
        <end position="263"/>
    </location>
</feature>
<dbReference type="InterPro" id="IPR058531">
    <property type="entry name" value="Baseplate_J_M"/>
</dbReference>
<evidence type="ECO:0000256" key="1">
    <source>
        <dbReference type="ARBA" id="ARBA00038087"/>
    </source>
</evidence>
<dbReference type="Proteomes" id="UP000622687">
    <property type="component" value="Unassembled WGS sequence"/>
</dbReference>
<reference evidence="5" key="1">
    <citation type="submission" date="2020-12" db="EMBL/GenBank/DDBJ databases">
        <title>Clostridium thailandense sp. nov., a novel acetogenic bacterium isolated from peat land soil in Thailand.</title>
        <authorList>
            <person name="Chaikitkaew S."/>
            <person name="Birkeland N.K."/>
        </authorList>
    </citation>
    <scope>NUCLEOTIDE SEQUENCE</scope>
    <source>
        <strain evidence="5">DSM 17425</strain>
    </source>
</reference>
<dbReference type="PANTHER" id="PTHR37829">
    <property type="entry name" value="PHAGE-LIKE ELEMENT PBSX PROTEIN XKDT"/>
    <property type="match status" value="1"/>
</dbReference>
<dbReference type="InterPro" id="IPR052399">
    <property type="entry name" value="Phage_Baseplate_Assmbl_Protein"/>
</dbReference>
<keyword evidence="6" id="KW-1185">Reference proteome</keyword>
<accession>A0A934HUV3</accession>
<dbReference type="PANTHER" id="PTHR37829:SF3">
    <property type="entry name" value="PROTEIN JAYE-RELATED"/>
    <property type="match status" value="1"/>
</dbReference>
<proteinExistence type="inferred from homology"/>
<protein>
    <submittedName>
        <fullName evidence="5">Baseplate J/gp47 family protein</fullName>
    </submittedName>
</protein>
<evidence type="ECO:0000259" key="4">
    <source>
        <dbReference type="Pfam" id="PF26079"/>
    </source>
</evidence>
<gene>
    <name evidence="5" type="ORF">I6U51_13620</name>
</gene>
<feature type="domain" description="Baseplate J-like C-terminal" evidence="4">
    <location>
        <begin position="270"/>
        <end position="354"/>
    </location>
</feature>
<organism evidence="5 6">
    <name type="scientific">Clostridium aciditolerans</name>
    <dbReference type="NCBI Taxonomy" id="339861"/>
    <lineage>
        <taxon>Bacteria</taxon>
        <taxon>Bacillati</taxon>
        <taxon>Bacillota</taxon>
        <taxon>Clostridia</taxon>
        <taxon>Eubacteriales</taxon>
        <taxon>Clostridiaceae</taxon>
        <taxon>Clostridium</taxon>
    </lineage>
</organism>
<dbReference type="InterPro" id="IPR058530">
    <property type="entry name" value="Baseplate_J-like_C"/>
</dbReference>
<dbReference type="InterPro" id="IPR006949">
    <property type="entry name" value="Barrel_Baseplate_J-like"/>
</dbReference>
<evidence type="ECO:0000259" key="2">
    <source>
        <dbReference type="Pfam" id="PF04865"/>
    </source>
</evidence>
<comment type="similarity">
    <text evidence="1">Belongs to the Mu gp47/PBSX XkdT family.</text>
</comment>
<evidence type="ECO:0000313" key="5">
    <source>
        <dbReference type="EMBL" id="MBI6873738.1"/>
    </source>
</evidence>
<dbReference type="AlphaFoldDB" id="A0A934HUV3"/>
<feature type="domain" description="Baseplate protein J-like barrel" evidence="2">
    <location>
        <begin position="90"/>
        <end position="164"/>
    </location>
</feature>
<comment type="caution">
    <text evidence="5">The sequence shown here is derived from an EMBL/GenBank/DDBJ whole genome shotgun (WGS) entry which is preliminary data.</text>
</comment>
<dbReference type="Pfam" id="PF26078">
    <property type="entry name" value="Baseplate_J_M"/>
    <property type="match status" value="1"/>
</dbReference>
<name>A0A934HUV3_9CLOT</name>